<feature type="transmembrane region" description="Helical" evidence="1">
    <location>
        <begin position="424"/>
        <end position="445"/>
    </location>
</feature>
<keyword evidence="1" id="KW-1133">Transmembrane helix</keyword>
<feature type="transmembrane region" description="Helical" evidence="1">
    <location>
        <begin position="249"/>
        <end position="267"/>
    </location>
</feature>
<keyword evidence="1" id="KW-0472">Membrane</keyword>
<evidence type="ECO:0000256" key="1">
    <source>
        <dbReference type="SAM" id="Phobius"/>
    </source>
</evidence>
<feature type="transmembrane region" description="Helical" evidence="1">
    <location>
        <begin position="315"/>
        <end position="335"/>
    </location>
</feature>
<dbReference type="RefSeq" id="WP_044229752.1">
    <property type="nucleotide sequence ID" value="NZ_JRYR02000001.1"/>
</dbReference>
<dbReference type="AlphaFoldDB" id="A0A1S1YXB4"/>
<accession>A0A1S1YXB4</accession>
<feature type="transmembrane region" description="Helical" evidence="1">
    <location>
        <begin position="48"/>
        <end position="74"/>
    </location>
</feature>
<dbReference type="STRING" id="915059.NH26_03920"/>
<sequence>MDLIFEFSFYFFVTLIGFLSTFFLGVIINKYIFKLKINNTFIHLSIGLITSSLIIALCITQFKTFLIGLIPIYFFIFFKQKNKKIEINLQYRHIYIYIPILLFYFLLLSFSFVDFFENKKFVFSDSDYIFYAKIAKYLIETGIENFSLDYFLYDKRGLAPYHYTEIWYSSIYTFLFNINSIYSLNLISMTIFLTTIIIGIKEVFQINTILFYPFLIIFPFFSTFGWILNLEVFNLKASAPIWDISLFEHKKHFFIYLSLILGIFYIRRNEFIKFTFIICFGAFGYIIIAPSIFISATIILLYNLFLSKRINYNQFLSNMVLLIGVTIIIGLFYYCNSNNSDLGTGFSLDILIQYYTSFDTIKTIINIIGKTTVQSFIVLLPICCLIGVQILKENFIYLLYYSVFFFSSLLCYALTHQMRDGDQFWTAIFIPLTNILVFVSIYQISKNKKKILPSLILLLIPFCINKPYTNYSLKSIYKAPPIINKSTFVYLRTKNNYSQSIFSCLEQVYQGHLNSLSFFTDPLKITCLTTQYLPENTNEQKSIKKNTTFSLYTNNQKKENNFISYQQSQIDFINEFKIDYLLADTTEIPENLSVYFKKTSIVIDNYYLFERI</sequence>
<dbReference type="Proteomes" id="UP000179797">
    <property type="component" value="Unassembled WGS sequence"/>
</dbReference>
<feature type="transmembrane region" description="Helical" evidence="1">
    <location>
        <begin position="209"/>
        <end position="229"/>
    </location>
</feature>
<feature type="transmembrane region" description="Helical" evidence="1">
    <location>
        <begin position="372"/>
        <end position="391"/>
    </location>
</feature>
<feature type="transmembrane region" description="Helical" evidence="1">
    <location>
        <begin position="181"/>
        <end position="200"/>
    </location>
</feature>
<organism evidence="2 3">
    <name type="scientific">Flammeovirga pacifica</name>
    <dbReference type="NCBI Taxonomy" id="915059"/>
    <lineage>
        <taxon>Bacteria</taxon>
        <taxon>Pseudomonadati</taxon>
        <taxon>Bacteroidota</taxon>
        <taxon>Cytophagia</taxon>
        <taxon>Cytophagales</taxon>
        <taxon>Flammeovirgaceae</taxon>
        <taxon>Flammeovirga</taxon>
    </lineage>
</organism>
<dbReference type="EMBL" id="JRYR02000001">
    <property type="protein sequence ID" value="OHX65553.1"/>
    <property type="molecule type" value="Genomic_DNA"/>
</dbReference>
<feature type="transmembrane region" description="Helical" evidence="1">
    <location>
        <begin position="397"/>
        <end position="415"/>
    </location>
</feature>
<keyword evidence="1" id="KW-0812">Transmembrane</keyword>
<protein>
    <recommendedName>
        <fullName evidence="4">Glycosyltransferase RgtA/B/C/D-like domain-containing protein</fullName>
    </recommendedName>
</protein>
<evidence type="ECO:0000313" key="3">
    <source>
        <dbReference type="Proteomes" id="UP000179797"/>
    </source>
</evidence>
<keyword evidence="3" id="KW-1185">Reference proteome</keyword>
<evidence type="ECO:0000313" key="2">
    <source>
        <dbReference type="EMBL" id="OHX65553.1"/>
    </source>
</evidence>
<feature type="transmembrane region" description="Helical" evidence="1">
    <location>
        <begin position="7"/>
        <end position="28"/>
    </location>
</feature>
<dbReference type="OrthoDB" id="872269at2"/>
<proteinExistence type="predicted"/>
<evidence type="ECO:0008006" key="4">
    <source>
        <dbReference type="Google" id="ProtNLM"/>
    </source>
</evidence>
<feature type="transmembrane region" description="Helical" evidence="1">
    <location>
        <begin position="94"/>
        <end position="113"/>
    </location>
</feature>
<feature type="transmembrane region" description="Helical" evidence="1">
    <location>
        <begin position="274"/>
        <end position="303"/>
    </location>
</feature>
<comment type="caution">
    <text evidence="2">The sequence shown here is derived from an EMBL/GenBank/DDBJ whole genome shotgun (WGS) entry which is preliminary data.</text>
</comment>
<name>A0A1S1YXB4_FLAPC</name>
<gene>
    <name evidence="2" type="ORF">NH26_03920</name>
</gene>
<reference evidence="2 3" key="1">
    <citation type="journal article" date="2012" name="Int. J. Syst. Evol. Microbiol.">
        <title>Flammeovirga pacifica sp. nov., isolated from deep-sea sediment.</title>
        <authorList>
            <person name="Xu H."/>
            <person name="Fu Y."/>
            <person name="Yang N."/>
            <person name="Ding Z."/>
            <person name="Lai Q."/>
            <person name="Zeng R."/>
        </authorList>
    </citation>
    <scope>NUCLEOTIDE SEQUENCE [LARGE SCALE GENOMIC DNA]</scope>
    <source>
        <strain evidence="3">DSM 24597 / LMG 26175 / WPAGA1</strain>
    </source>
</reference>